<dbReference type="SMART" id="SM01117">
    <property type="entry name" value="Cyt-b5"/>
    <property type="match status" value="1"/>
</dbReference>
<dbReference type="InterPro" id="IPR050577">
    <property type="entry name" value="MAPR/NEUFC/NENF-like"/>
</dbReference>
<evidence type="ECO:0000259" key="3">
    <source>
        <dbReference type="SMART" id="SM01117"/>
    </source>
</evidence>
<gene>
    <name evidence="4" type="ORF">MSAN_01409700</name>
</gene>
<feature type="region of interest" description="Disordered" evidence="2">
    <location>
        <begin position="1"/>
        <end position="37"/>
    </location>
</feature>
<dbReference type="Gene3D" id="3.10.120.10">
    <property type="entry name" value="Cytochrome b5-like heme/steroid binding domain"/>
    <property type="match status" value="2"/>
</dbReference>
<comment type="caution">
    <text evidence="4">The sequence shown here is derived from an EMBL/GenBank/DDBJ whole genome shotgun (WGS) entry which is preliminary data.</text>
</comment>
<name>A0A8H6Y985_9AGAR</name>
<feature type="compositionally biased region" description="Basic and acidic residues" evidence="2">
    <location>
        <begin position="20"/>
        <end position="29"/>
    </location>
</feature>
<dbReference type="InterPro" id="IPR001199">
    <property type="entry name" value="Cyt_B5-like_heme/steroid-bd"/>
</dbReference>
<accession>A0A8H6Y985</accession>
<evidence type="ECO:0000313" key="5">
    <source>
        <dbReference type="Proteomes" id="UP000623467"/>
    </source>
</evidence>
<dbReference type="InterPro" id="IPR036400">
    <property type="entry name" value="Cyt_B5-like_heme/steroid_sf"/>
</dbReference>
<dbReference type="EMBL" id="JACAZH010000011">
    <property type="protein sequence ID" value="KAF7354947.1"/>
    <property type="molecule type" value="Genomic_DNA"/>
</dbReference>
<dbReference type="PANTHER" id="PTHR10281:SF76">
    <property type="entry name" value="CALCUTTA CUP-RELATED"/>
    <property type="match status" value="1"/>
</dbReference>
<feature type="compositionally biased region" description="Basic and acidic residues" evidence="2">
    <location>
        <begin position="271"/>
        <end position="303"/>
    </location>
</feature>
<sequence length="303" mass="34474">MSWLAGLTGQEPPRYVPPPDELKVKDPSIPDRMVSNKTANQPFLAHKEYRDRQERLHNEWLEKKKIRDAKIAKGEPVGPLERDPTEPREVGILGLLKFILYVTIFIALAGKFVTGSYTWEYETRLMPTLKSLWPTDQRLFSENALAEFNGEVPGRPTYLAIDGDVYDVSKGKAYQPGGSYHFMSVSSSLPAVDSADHRWCFFCYFRAGRDAARAFGTGCFQTHRTHDLRGLSDKEYEGVQHWKKFFADHKDYYKVGRVSHPPIDPSSPIPEHCDAKKQAQAEQEAAKRKAAQRESAQKSKVDL</sequence>
<dbReference type="OrthoDB" id="10257697at2759"/>
<dbReference type="GO" id="GO:0012505">
    <property type="term" value="C:endomembrane system"/>
    <property type="evidence" value="ECO:0007669"/>
    <property type="project" value="TreeGrafter"/>
</dbReference>
<feature type="region of interest" description="Disordered" evidence="2">
    <location>
        <begin position="258"/>
        <end position="303"/>
    </location>
</feature>
<feature type="domain" description="Cytochrome b5 heme-binding" evidence="3">
    <location>
        <begin position="140"/>
        <end position="259"/>
    </location>
</feature>
<comment type="similarity">
    <text evidence="1">Belongs to the cytochrome b5 family. MAPR subfamily.</text>
</comment>
<evidence type="ECO:0000256" key="1">
    <source>
        <dbReference type="ARBA" id="ARBA00038357"/>
    </source>
</evidence>
<dbReference type="AlphaFoldDB" id="A0A8H6Y985"/>
<reference evidence="4" key="1">
    <citation type="submission" date="2020-05" db="EMBL/GenBank/DDBJ databases">
        <title>Mycena genomes resolve the evolution of fungal bioluminescence.</title>
        <authorList>
            <person name="Tsai I.J."/>
        </authorList>
    </citation>
    <scope>NUCLEOTIDE SEQUENCE</scope>
    <source>
        <strain evidence="4">160909Yilan</strain>
    </source>
</reference>
<protein>
    <submittedName>
        <fullName evidence="4">Sterol metabolism-related protein</fullName>
    </submittedName>
</protein>
<dbReference type="GO" id="GO:0016020">
    <property type="term" value="C:membrane"/>
    <property type="evidence" value="ECO:0007669"/>
    <property type="project" value="TreeGrafter"/>
</dbReference>
<dbReference type="Proteomes" id="UP000623467">
    <property type="component" value="Unassembled WGS sequence"/>
</dbReference>
<evidence type="ECO:0000256" key="2">
    <source>
        <dbReference type="SAM" id="MobiDB-lite"/>
    </source>
</evidence>
<keyword evidence="5" id="KW-1185">Reference proteome</keyword>
<dbReference type="PANTHER" id="PTHR10281">
    <property type="entry name" value="MEMBRANE-ASSOCIATED PROGESTERONE RECEPTOR COMPONENT-RELATED"/>
    <property type="match status" value="1"/>
</dbReference>
<organism evidence="4 5">
    <name type="scientific">Mycena sanguinolenta</name>
    <dbReference type="NCBI Taxonomy" id="230812"/>
    <lineage>
        <taxon>Eukaryota</taxon>
        <taxon>Fungi</taxon>
        <taxon>Dikarya</taxon>
        <taxon>Basidiomycota</taxon>
        <taxon>Agaricomycotina</taxon>
        <taxon>Agaricomycetes</taxon>
        <taxon>Agaricomycetidae</taxon>
        <taxon>Agaricales</taxon>
        <taxon>Marasmiineae</taxon>
        <taxon>Mycenaceae</taxon>
        <taxon>Mycena</taxon>
    </lineage>
</organism>
<evidence type="ECO:0000313" key="4">
    <source>
        <dbReference type="EMBL" id="KAF7354947.1"/>
    </source>
</evidence>
<dbReference type="SUPFAM" id="SSF55856">
    <property type="entry name" value="Cytochrome b5-like heme/steroid binding domain"/>
    <property type="match status" value="1"/>
</dbReference>
<proteinExistence type="inferred from homology"/>